<feature type="region of interest" description="Disordered" evidence="4">
    <location>
        <begin position="122"/>
        <end position="152"/>
    </location>
</feature>
<evidence type="ECO:0000256" key="1">
    <source>
        <dbReference type="ARBA" id="ARBA00004123"/>
    </source>
</evidence>
<dbReference type="Pfam" id="PF15699">
    <property type="entry name" value="NPR1_interact"/>
    <property type="match status" value="1"/>
</dbReference>
<dbReference type="PANTHER" id="PTHR33669:SF25">
    <property type="entry name" value="NRR REPRESSOR HOMOLOG 1"/>
    <property type="match status" value="1"/>
</dbReference>
<dbReference type="GO" id="GO:0005634">
    <property type="term" value="C:nucleus"/>
    <property type="evidence" value="ECO:0007669"/>
    <property type="project" value="UniProtKB-SubCell"/>
</dbReference>
<accession>A0A3L6SX56</accession>
<gene>
    <name evidence="5" type="ORF">C2845_PM05G23310</name>
</gene>
<dbReference type="Proteomes" id="UP000275267">
    <property type="component" value="Unassembled WGS sequence"/>
</dbReference>
<dbReference type="GO" id="GO:0010112">
    <property type="term" value="P:regulation of systemic acquired resistance"/>
    <property type="evidence" value="ECO:0007669"/>
    <property type="project" value="InterPro"/>
</dbReference>
<protein>
    <submittedName>
        <fullName evidence="5">Uncharacterized protein</fullName>
    </submittedName>
</protein>
<reference evidence="6" key="1">
    <citation type="journal article" date="2019" name="Nat. Commun.">
        <title>The genome of broomcorn millet.</title>
        <authorList>
            <person name="Zou C."/>
            <person name="Miki D."/>
            <person name="Li D."/>
            <person name="Tang Q."/>
            <person name="Xiao L."/>
            <person name="Rajput S."/>
            <person name="Deng P."/>
            <person name="Jia W."/>
            <person name="Huang R."/>
            <person name="Zhang M."/>
            <person name="Sun Y."/>
            <person name="Hu J."/>
            <person name="Fu X."/>
            <person name="Schnable P.S."/>
            <person name="Li F."/>
            <person name="Zhang H."/>
            <person name="Feng B."/>
            <person name="Zhu X."/>
            <person name="Liu R."/>
            <person name="Schnable J.C."/>
            <person name="Zhu J.-K."/>
            <person name="Zhang H."/>
        </authorList>
    </citation>
    <scope>NUCLEOTIDE SEQUENCE [LARGE SCALE GENOMIC DNA]</scope>
</reference>
<comment type="subcellular location">
    <subcellularLocation>
        <location evidence="1">Nucleus</location>
    </subcellularLocation>
</comment>
<keyword evidence="6" id="KW-1185">Reference proteome</keyword>
<comment type="similarity">
    <text evidence="2">Belongs to the NPR1-interactor family.</text>
</comment>
<name>A0A3L6SX56_PANMI</name>
<organism evidence="5 6">
    <name type="scientific">Panicum miliaceum</name>
    <name type="common">Proso millet</name>
    <name type="synonym">Broomcorn millet</name>
    <dbReference type="NCBI Taxonomy" id="4540"/>
    <lineage>
        <taxon>Eukaryota</taxon>
        <taxon>Viridiplantae</taxon>
        <taxon>Streptophyta</taxon>
        <taxon>Embryophyta</taxon>
        <taxon>Tracheophyta</taxon>
        <taxon>Spermatophyta</taxon>
        <taxon>Magnoliopsida</taxon>
        <taxon>Liliopsida</taxon>
        <taxon>Poales</taxon>
        <taxon>Poaceae</taxon>
        <taxon>PACMAD clade</taxon>
        <taxon>Panicoideae</taxon>
        <taxon>Panicodae</taxon>
        <taxon>Paniceae</taxon>
        <taxon>Panicinae</taxon>
        <taxon>Panicum</taxon>
        <taxon>Panicum sect. Panicum</taxon>
    </lineage>
</organism>
<dbReference type="EMBL" id="PQIB02000003">
    <property type="protein sequence ID" value="RLN28125.1"/>
    <property type="molecule type" value="Genomic_DNA"/>
</dbReference>
<dbReference type="AlphaFoldDB" id="A0A3L6SX56"/>
<evidence type="ECO:0000256" key="3">
    <source>
        <dbReference type="ARBA" id="ARBA00023242"/>
    </source>
</evidence>
<comment type="caution">
    <text evidence="5">The sequence shown here is derived from an EMBL/GenBank/DDBJ whole genome shotgun (WGS) entry which is preliminary data.</text>
</comment>
<dbReference type="InterPro" id="IPR031425">
    <property type="entry name" value="NPR1/NH1-interacting"/>
</dbReference>
<evidence type="ECO:0000256" key="2">
    <source>
        <dbReference type="ARBA" id="ARBA00009937"/>
    </source>
</evidence>
<dbReference type="PANTHER" id="PTHR33669">
    <property type="entry name" value="PROTEIN NEGATIVE REGULATOR OF RESISTANCE"/>
    <property type="match status" value="1"/>
</dbReference>
<evidence type="ECO:0000313" key="6">
    <source>
        <dbReference type="Proteomes" id="UP000275267"/>
    </source>
</evidence>
<proteinExistence type="inferred from homology"/>
<sequence>MDATPLGTKAPQAAAEGALPSAARQAVERPSPDDAAAGVRTSGGELDGDEQVERFYALLENIRAMRGMLGAGGAATAAGRKRAREAEPPWRPAFRMEDFELDDVQSGAPCCGAARTKRERSCGARRPRAAPGRETTHEEEEEEVVEAKCPRRAQEHKARRAVVLPVDRLGNSQQHYYTCLLQ</sequence>
<dbReference type="OrthoDB" id="693542at2759"/>
<evidence type="ECO:0000313" key="5">
    <source>
        <dbReference type="EMBL" id="RLN28125.1"/>
    </source>
</evidence>
<feature type="region of interest" description="Disordered" evidence="4">
    <location>
        <begin position="1"/>
        <end position="47"/>
    </location>
</feature>
<keyword evidence="3" id="KW-0539">Nucleus</keyword>
<evidence type="ECO:0000256" key="4">
    <source>
        <dbReference type="SAM" id="MobiDB-lite"/>
    </source>
</evidence>